<protein>
    <submittedName>
        <fullName evidence="1">Uncharacterized protein</fullName>
    </submittedName>
</protein>
<accession>A0ABV0S1T5</accession>
<evidence type="ECO:0000313" key="2">
    <source>
        <dbReference type="Proteomes" id="UP001434883"/>
    </source>
</evidence>
<dbReference type="EMBL" id="JAHRIN010067440">
    <property type="protein sequence ID" value="MEQ2214504.1"/>
    <property type="molecule type" value="Genomic_DNA"/>
</dbReference>
<reference evidence="1 2" key="1">
    <citation type="submission" date="2021-06" db="EMBL/GenBank/DDBJ databases">
        <authorList>
            <person name="Palmer J.M."/>
        </authorList>
    </citation>
    <scope>NUCLEOTIDE SEQUENCE [LARGE SCALE GENOMIC DNA]</scope>
    <source>
        <strain evidence="1 2">XC_2019</strain>
        <tissue evidence="1">Muscle</tissue>
    </source>
</reference>
<keyword evidence="2" id="KW-1185">Reference proteome</keyword>
<dbReference type="Proteomes" id="UP001434883">
    <property type="component" value="Unassembled WGS sequence"/>
</dbReference>
<sequence>MSTEFNRKAQALNGCLVASHTVEQALPLDSAVPPNARPTVKRSPVQKGMWKHSMWTHSEPVCKGTCSMLLHSGMFPFSSHLCRGRRGLGEARQRAEELKLSARSCIPSRLMGS</sequence>
<gene>
    <name evidence="1" type="ORF">XENOCAPTIV_010038</name>
</gene>
<proteinExistence type="predicted"/>
<evidence type="ECO:0000313" key="1">
    <source>
        <dbReference type="EMBL" id="MEQ2214504.1"/>
    </source>
</evidence>
<comment type="caution">
    <text evidence="1">The sequence shown here is derived from an EMBL/GenBank/DDBJ whole genome shotgun (WGS) entry which is preliminary data.</text>
</comment>
<name>A0ABV0S1T5_9TELE</name>
<organism evidence="1 2">
    <name type="scientific">Xenoophorus captivus</name>
    <dbReference type="NCBI Taxonomy" id="1517983"/>
    <lineage>
        <taxon>Eukaryota</taxon>
        <taxon>Metazoa</taxon>
        <taxon>Chordata</taxon>
        <taxon>Craniata</taxon>
        <taxon>Vertebrata</taxon>
        <taxon>Euteleostomi</taxon>
        <taxon>Actinopterygii</taxon>
        <taxon>Neopterygii</taxon>
        <taxon>Teleostei</taxon>
        <taxon>Neoteleostei</taxon>
        <taxon>Acanthomorphata</taxon>
        <taxon>Ovalentaria</taxon>
        <taxon>Atherinomorphae</taxon>
        <taxon>Cyprinodontiformes</taxon>
        <taxon>Goodeidae</taxon>
        <taxon>Xenoophorus</taxon>
    </lineage>
</organism>